<dbReference type="Gene3D" id="1.10.260.40">
    <property type="entry name" value="lambda repressor-like DNA-binding domains"/>
    <property type="match status" value="1"/>
</dbReference>
<name>A0A7R6R3F8_9RHOO</name>
<proteinExistence type="predicted"/>
<evidence type="ECO:0000313" key="3">
    <source>
        <dbReference type="Proteomes" id="UP000463961"/>
    </source>
</evidence>
<evidence type="ECO:0000259" key="1">
    <source>
        <dbReference type="PROSITE" id="PS50943"/>
    </source>
</evidence>
<dbReference type="GO" id="GO:0003677">
    <property type="term" value="F:DNA binding"/>
    <property type="evidence" value="ECO:0007669"/>
    <property type="project" value="InterPro"/>
</dbReference>
<dbReference type="Proteomes" id="UP000463961">
    <property type="component" value="Chromosome"/>
</dbReference>
<feature type="domain" description="HTH cro/C1-type" evidence="1">
    <location>
        <begin position="27"/>
        <end position="58"/>
    </location>
</feature>
<dbReference type="InterPro" id="IPR010982">
    <property type="entry name" value="Lambda_DNA-bd_dom_sf"/>
</dbReference>
<dbReference type="EMBL" id="AP022345">
    <property type="protein sequence ID" value="BBU69676.1"/>
    <property type="molecule type" value="Genomic_DNA"/>
</dbReference>
<gene>
    <name evidence="2" type="ORF">ICHIAU1_19590</name>
</gene>
<dbReference type="CDD" id="cd00093">
    <property type="entry name" value="HTH_XRE"/>
    <property type="match status" value="1"/>
</dbReference>
<sequence length="114" mass="12941">MFAMVSTEKQTLPSDVAEICQRLGARIRTARLQRKWRQQDIVDRTGYARNTILNIEKGDPKTGLGIYLHVLWLMGLAREVELIADPGLDREGLAISLDTASKRAYLPRKVNDDF</sequence>
<dbReference type="RefSeq" id="WP_162071341.1">
    <property type="nucleotide sequence ID" value="NZ_AP022345.1"/>
</dbReference>
<accession>A0A7R6R3F8</accession>
<keyword evidence="3" id="KW-1185">Reference proteome</keyword>
<dbReference type="PROSITE" id="PS50943">
    <property type="entry name" value="HTH_CROC1"/>
    <property type="match status" value="1"/>
</dbReference>
<dbReference type="OrthoDB" id="9182103at2"/>
<protein>
    <submittedName>
        <fullName evidence="2">Transcriptional regulator</fullName>
    </submittedName>
</protein>
<dbReference type="InterPro" id="IPR001387">
    <property type="entry name" value="Cro/C1-type_HTH"/>
</dbReference>
<dbReference type="SUPFAM" id="SSF47413">
    <property type="entry name" value="lambda repressor-like DNA-binding domains"/>
    <property type="match status" value="1"/>
</dbReference>
<organism evidence="2 3">
    <name type="scientific">Fluviibacter phosphoraccumulans</name>
    <dbReference type="NCBI Taxonomy" id="1751046"/>
    <lineage>
        <taxon>Bacteria</taxon>
        <taxon>Pseudomonadati</taxon>
        <taxon>Pseudomonadota</taxon>
        <taxon>Betaproteobacteria</taxon>
        <taxon>Rhodocyclales</taxon>
        <taxon>Fluviibacteraceae</taxon>
        <taxon>Fluviibacter</taxon>
    </lineage>
</organism>
<evidence type="ECO:0000313" key="2">
    <source>
        <dbReference type="EMBL" id="BBU69676.1"/>
    </source>
</evidence>
<reference evidence="3" key="1">
    <citation type="submission" date="2020-01" db="EMBL/GenBank/DDBJ databases">
        <title>Phosphoaccumulans saitamaens gen. nov., sp. nov., a polyphosphate accumulating bacterium isolated from surface river water.</title>
        <authorList>
            <person name="Watanabe K."/>
            <person name="Suda W."/>
        </authorList>
    </citation>
    <scope>NUCLEOTIDE SEQUENCE [LARGE SCALE GENOMIC DNA]</scope>
    <source>
        <strain evidence="3">ICHIAU1</strain>
    </source>
</reference>
<dbReference type="AlphaFoldDB" id="A0A7R6R3F8"/>